<dbReference type="PANTHER" id="PTHR28055:SF1">
    <property type="entry name" value="ALTERED INHERITANCE OF MITOCHONDRIA PROTEIN 41, MITOCHONDRIAL"/>
    <property type="match status" value="1"/>
</dbReference>
<dbReference type="Pfam" id="PF09424">
    <property type="entry name" value="YqeY"/>
    <property type="match status" value="1"/>
</dbReference>
<name>A0A3G9GY70_9FIRM</name>
<dbReference type="EMBL" id="CBDS010000041">
    <property type="protein sequence ID" value="CDB45563.1"/>
    <property type="molecule type" value="Genomic_DNA"/>
</dbReference>
<evidence type="ECO:0000313" key="4">
    <source>
        <dbReference type="Proteomes" id="UP000443070"/>
    </source>
</evidence>
<dbReference type="GO" id="GO:0016884">
    <property type="term" value="F:carbon-nitrogen ligase activity, with glutamine as amido-N-donor"/>
    <property type="evidence" value="ECO:0007669"/>
    <property type="project" value="InterPro"/>
</dbReference>
<gene>
    <name evidence="1" type="ORF">BN533_00689</name>
    <name evidence="2" type="ORF">GMD11_01815</name>
    <name evidence="3" type="ORF">GMD18_01810</name>
</gene>
<sequence>MSIKDQLTEDMKQAMKDREAGKLRLSVIRMVRANIKNVEINEKKELNDDEVLAILLKEVKMRQDSLVEFEKAERSELAEQAKAEIEILKKYLPEPLSDEELRVMVAEAISETGAEGPKAIGKVMPAVMAKAKGRADGKRINQMVRELLQ</sequence>
<dbReference type="AlphaFoldDB" id="A0A3G9GY70"/>
<accession>A0A3G9GY70</accession>
<evidence type="ECO:0000313" key="2">
    <source>
        <dbReference type="EMBL" id="MTT75006.1"/>
    </source>
</evidence>
<protein>
    <submittedName>
        <fullName evidence="2">GatB/YqeY domain-containing protein</fullName>
    </submittedName>
    <submittedName>
        <fullName evidence="1">YqeY-like protein</fullName>
    </submittedName>
</protein>
<dbReference type="SUPFAM" id="SSF89095">
    <property type="entry name" value="GatB/YqeY motif"/>
    <property type="match status" value="1"/>
</dbReference>
<dbReference type="Gene3D" id="1.10.10.410">
    <property type="match status" value="1"/>
</dbReference>
<keyword evidence="4" id="KW-1185">Reference proteome</keyword>
<organism evidence="1">
    <name type="scientific">Phascolarctobacterium faecium</name>
    <dbReference type="NCBI Taxonomy" id="33025"/>
    <lineage>
        <taxon>Bacteria</taxon>
        <taxon>Bacillati</taxon>
        <taxon>Bacillota</taxon>
        <taxon>Negativicutes</taxon>
        <taxon>Acidaminococcales</taxon>
        <taxon>Acidaminococcaceae</taxon>
        <taxon>Phascolarctobacterium</taxon>
    </lineage>
</organism>
<reference evidence="4 5" key="2">
    <citation type="journal article" date="2019" name="Nat. Med.">
        <title>A library of human gut bacterial isolates paired with longitudinal multiomics data enables mechanistic microbiome research.</title>
        <authorList>
            <person name="Poyet M."/>
            <person name="Groussin M."/>
            <person name="Gibbons S.M."/>
            <person name="Avila-Pacheco J."/>
            <person name="Jiang X."/>
            <person name="Kearney S.M."/>
            <person name="Perrotta A.R."/>
            <person name="Berdy B."/>
            <person name="Zhao S."/>
            <person name="Lieberman T.D."/>
            <person name="Swanson P.K."/>
            <person name="Smith M."/>
            <person name="Roesemann S."/>
            <person name="Alexander J.E."/>
            <person name="Rich S.A."/>
            <person name="Livny J."/>
            <person name="Vlamakis H."/>
            <person name="Clish C."/>
            <person name="Bullock K."/>
            <person name="Deik A."/>
            <person name="Scott J."/>
            <person name="Pierce K.A."/>
            <person name="Xavier R.J."/>
            <person name="Alm E.J."/>
        </authorList>
    </citation>
    <scope>NUCLEOTIDE SEQUENCE [LARGE SCALE GENOMIC DNA]</scope>
    <source>
        <strain evidence="2 5">BIOML-A13</strain>
        <strain evidence="3 4">BIOML-A3</strain>
    </source>
</reference>
<dbReference type="RefSeq" id="WP_021717592.1">
    <property type="nucleotide sequence ID" value="NZ_AP019004.1"/>
</dbReference>
<dbReference type="GeneID" id="49406997"/>
<dbReference type="Proteomes" id="UP000484547">
    <property type="component" value="Unassembled WGS sequence"/>
</dbReference>
<reference evidence="1" key="1">
    <citation type="submission" date="2012-11" db="EMBL/GenBank/DDBJ databases">
        <title>Dependencies among metagenomic species, viruses, plasmids and units of genetic variation.</title>
        <authorList>
            <person name="Nielsen H.B."/>
            <person name="Almeida M."/>
            <person name="Juncker A.S."/>
            <person name="Rasmussen S."/>
            <person name="Li J."/>
            <person name="Sunagawa S."/>
            <person name="Plichta D."/>
            <person name="Gautier L."/>
            <person name="Le Chatelier E."/>
            <person name="Peletier E."/>
            <person name="Bonde I."/>
            <person name="Nielsen T."/>
            <person name="Manichanh C."/>
            <person name="Arumugam M."/>
            <person name="Batto J."/>
            <person name="Santos M.B.Q.D."/>
            <person name="Blom N."/>
            <person name="Borruel N."/>
            <person name="Burgdorf K.S."/>
            <person name="Boumezbeur F."/>
            <person name="Casellas F."/>
            <person name="Dore J."/>
            <person name="Guarner F."/>
            <person name="Hansen T."/>
            <person name="Hildebrand F."/>
            <person name="Kaas R.S."/>
            <person name="Kennedy S."/>
            <person name="Kristiansen K."/>
            <person name="Kultima J.R."/>
            <person name="Leonard P."/>
            <person name="Levenez F."/>
            <person name="Lund O."/>
            <person name="Moumen B."/>
            <person name="Le Paslier D."/>
            <person name="Pons N."/>
            <person name="Pedersen O."/>
            <person name="Prifti E."/>
            <person name="Qin J."/>
            <person name="Raes J."/>
            <person name="Tap J."/>
            <person name="Tims S."/>
            <person name="Ussery D.W."/>
            <person name="Yamada T."/>
            <person name="MetaHit consortium"/>
            <person name="Renault P."/>
            <person name="Sicheritz-Ponten T."/>
            <person name="Bork P."/>
            <person name="Wang J."/>
            <person name="Brunak S."/>
            <person name="Ehrlich S.D."/>
        </authorList>
    </citation>
    <scope>NUCLEOTIDE SEQUENCE [LARGE SCALE GENOMIC DNA]</scope>
</reference>
<dbReference type="InterPro" id="IPR023168">
    <property type="entry name" value="GatB_Yqey_C_2"/>
</dbReference>
<dbReference type="EMBL" id="WNBM01000001">
    <property type="protein sequence ID" value="MTT75006.1"/>
    <property type="molecule type" value="Genomic_DNA"/>
</dbReference>
<evidence type="ECO:0000313" key="5">
    <source>
        <dbReference type="Proteomes" id="UP000484547"/>
    </source>
</evidence>
<dbReference type="Proteomes" id="UP000443070">
    <property type="component" value="Unassembled WGS sequence"/>
</dbReference>
<dbReference type="PANTHER" id="PTHR28055">
    <property type="entry name" value="ALTERED INHERITANCE OF MITOCHONDRIA PROTEIN 41, MITOCHONDRIAL"/>
    <property type="match status" value="1"/>
</dbReference>
<accession>R6I5Y0</accession>
<dbReference type="EMBL" id="WNBW01000001">
    <property type="protein sequence ID" value="MTU03137.1"/>
    <property type="molecule type" value="Genomic_DNA"/>
</dbReference>
<dbReference type="InterPro" id="IPR019004">
    <property type="entry name" value="YqeY/Aim41"/>
</dbReference>
<dbReference type="InterPro" id="IPR003789">
    <property type="entry name" value="Asn/Gln_tRNA_amidoTrase-B-like"/>
</dbReference>
<dbReference type="Gene3D" id="1.10.1510.10">
    <property type="entry name" value="Uncharacterised protein YqeY/AIM41 PF09424, N-terminal domain"/>
    <property type="match status" value="1"/>
</dbReference>
<dbReference type="InterPro" id="IPR042184">
    <property type="entry name" value="YqeY/Aim41_N"/>
</dbReference>
<evidence type="ECO:0000313" key="3">
    <source>
        <dbReference type="EMBL" id="MTU03137.1"/>
    </source>
</evidence>
<evidence type="ECO:0000313" key="1">
    <source>
        <dbReference type="EMBL" id="CDB45563.1"/>
    </source>
</evidence>
<proteinExistence type="predicted"/>
<comment type="caution">
    <text evidence="1">The sequence shown here is derived from an EMBL/GenBank/DDBJ whole genome shotgun (WGS) entry which is preliminary data.</text>
</comment>
<dbReference type="OrthoDB" id="9794041at2"/>